<dbReference type="EMBL" id="MTSM01000001">
    <property type="protein sequence ID" value="OPX57085.1"/>
    <property type="molecule type" value="Genomic_DNA"/>
</dbReference>
<evidence type="ECO:0000313" key="11">
    <source>
        <dbReference type="Proteomes" id="UP000191418"/>
    </source>
</evidence>
<proteinExistence type="predicted"/>
<dbReference type="SUPFAM" id="SSF52540">
    <property type="entry name" value="P-loop containing nucleoside triphosphate hydrolases"/>
    <property type="match status" value="2"/>
</dbReference>
<accession>A0A1T4QWK5</accession>
<evidence type="ECO:0000259" key="9">
    <source>
        <dbReference type="PROSITE" id="PS50929"/>
    </source>
</evidence>
<feature type="domain" description="ABC transporter" evidence="8">
    <location>
        <begin position="341"/>
        <end position="577"/>
    </location>
</feature>
<keyword evidence="4" id="KW-0067">ATP-binding</keyword>
<dbReference type="InterPro" id="IPR036640">
    <property type="entry name" value="ABC1_TM_sf"/>
</dbReference>
<dbReference type="PANTHER" id="PTHR43394:SF1">
    <property type="entry name" value="ATP-BINDING CASSETTE SUB-FAMILY B MEMBER 10, MITOCHONDRIAL"/>
    <property type="match status" value="1"/>
</dbReference>
<dbReference type="InterPro" id="IPR027417">
    <property type="entry name" value="P-loop_NTPase"/>
</dbReference>
<feature type="domain" description="ABC transmembrane type-1" evidence="9">
    <location>
        <begin position="735"/>
        <end position="1016"/>
    </location>
</feature>
<comment type="subcellular location">
    <subcellularLocation>
        <location evidence="1">Cell membrane</location>
        <topology evidence="1">Multi-pass membrane protein</topology>
    </subcellularLocation>
</comment>
<reference evidence="10 11" key="1">
    <citation type="submission" date="2017-01" db="EMBL/GenBank/DDBJ databases">
        <title>Genome Sequencing of a Marine Spirillum, Oceanospirillum multiglobuliferum ATCC 33336, from Japan.</title>
        <authorList>
            <person name="Carney J.G."/>
            <person name="Trachtenberg A.M."/>
            <person name="Rheaume B.A."/>
            <person name="Linnane J.D."/>
            <person name="Pitts N.L."/>
            <person name="Mykles D.L."/>
            <person name="Maclea K.S."/>
        </authorList>
    </citation>
    <scope>NUCLEOTIDE SEQUENCE [LARGE SCALE GENOMIC DNA]</scope>
    <source>
        <strain evidence="10 11">ATCC 33336</strain>
    </source>
</reference>
<keyword evidence="11" id="KW-1185">Reference proteome</keyword>
<sequence length="1282" mass="141916">MFNFLKTSDTLASFKKVLSSPDLRKLLPIILLSSLLSNLFALALPLGILQIFDRILKNQSQDTLFFVVFGIILILILEEFLKMINGTVTNWLGARFRHKSGMKVLEKYFYMPFRLYAKEEAGAYAEKIQTVGKVADVYSGSALLVLVDLPFVFVFIFAIYLIAGNLVFIPLFIIFLFSLATILFGRWMYSQIEQRDLNDERRISFLTEVLAGILSVKTMSVENIMLRRYERLKETSATQGERLFFGNTLSSNLGSVMSQLMIVLVIFFGSILVVKGDITSGALAACMMLSVRSLQPLRKGLSTWMRYQTFIAGDKRLTEVFKQPGSPDTTLPALNEVTKSIEMANVTLDYGSRGNKPLFKELNFLIPVNSCIAIRGDSGSGKSSLLSLLNGFEYPDTGTVLIDGVPISDYSSESVRKRIALLPQVGAVFAGSILENLTLFNPALEARALELSEELGLDILVAGMTQGYQTPLGEGSNESVPMGVRQLIAIVRALVSDPDVILVDEANSSLDFEGDKKLRLLLEKRKGTATIILVTSRPSLLKLADAVYKIDDYGLKEDVRSSFFGSSNIVSEEIDKPVENTNMNDVIGTRVFNYTDLSACLIPLLNQLGWQANTRAFAEALPHLADHVDVSYFFSTVANLGYKSSYFGSSFRHFDDRLLPCLFLEKGKPAVVIKSKNTNDQYVVFNSQTGLDECWGDLSKRTGDIYVFKGIEPEVLSGKKPWVNELFWKFKSHVFLIFFITLLSTIMAIAPSLFVRSVFDTVLPTGDIKMGGFMLVGVFLAISLGWFLNVLRGKLLAYVGGRIEYVLGSTIFEKIIRLNTSSLNSASVSRQISRIKSLEKLRDLFLGPLVLIVFDLPASVILLVVVFIINPWAGLIVSISIICFLLLLFITRPFSDRVSDESSSKIGKKVELVDETLSSMKSIRLVGASGVWLSRLRVLSGQAAYANFNEQQGQMKISTTANVIGSLTAIIVLAISTLMVIKGQITSGTIMATMILTWRLVAPLQNLFLAMMSWSRISTNINQVNQLMKLGGESESGNSKTNRFISNGAISFSRVSFRYTASSDPVLLGISFNALSKKVLGITGPDGAGKSTLLAMISRIYFPQAGAIKIDTIDTRQISAEYLRSIVSFMPQRCDVFYGTVSQNLRLVHPAATMEELEWAAKMSGLFKDIEQLDRGFETRISNSFADQLSNGFRQRLSLARTMLKPASIVLLDEPGNGMDEEGEQALVRCINWLRGRSTLIIVTPRPSHLKLTDHILYLEAGTITARGSYKEVEEKIMAGLS</sequence>
<feature type="transmembrane region" description="Helical" evidence="7">
    <location>
        <begin position="64"/>
        <end position="81"/>
    </location>
</feature>
<dbReference type="Pfam" id="PF00005">
    <property type="entry name" value="ABC_tran"/>
    <property type="match status" value="2"/>
</dbReference>
<feature type="domain" description="ABC transporter" evidence="8">
    <location>
        <begin position="1050"/>
        <end position="1281"/>
    </location>
</feature>
<dbReference type="Proteomes" id="UP000191418">
    <property type="component" value="Unassembled WGS sequence"/>
</dbReference>
<dbReference type="OrthoDB" id="6336411at2"/>
<keyword evidence="2 7" id="KW-0812">Transmembrane</keyword>
<dbReference type="InterPro" id="IPR039421">
    <property type="entry name" value="Type_1_exporter"/>
</dbReference>
<dbReference type="Gene3D" id="3.40.50.300">
    <property type="entry name" value="P-loop containing nucleotide triphosphate hydrolases"/>
    <property type="match status" value="2"/>
</dbReference>
<feature type="transmembrane region" description="Helical" evidence="7">
    <location>
        <begin position="734"/>
        <end position="759"/>
    </location>
</feature>
<feature type="transmembrane region" description="Helical" evidence="7">
    <location>
        <begin position="166"/>
        <end position="184"/>
    </location>
</feature>
<dbReference type="Gene3D" id="3.90.70.10">
    <property type="entry name" value="Cysteine proteinases"/>
    <property type="match status" value="1"/>
</dbReference>
<dbReference type="PANTHER" id="PTHR43394">
    <property type="entry name" value="ATP-DEPENDENT PERMEASE MDL1, MITOCHONDRIAL"/>
    <property type="match status" value="1"/>
</dbReference>
<feature type="transmembrane region" description="Helical" evidence="7">
    <location>
        <begin position="844"/>
        <end position="869"/>
    </location>
</feature>
<dbReference type="PROSITE" id="PS50929">
    <property type="entry name" value="ABC_TM1F"/>
    <property type="match status" value="2"/>
</dbReference>
<dbReference type="Gene3D" id="1.20.1560.10">
    <property type="entry name" value="ABC transporter type 1, transmembrane domain"/>
    <property type="match status" value="2"/>
</dbReference>
<evidence type="ECO:0000256" key="6">
    <source>
        <dbReference type="ARBA" id="ARBA00023136"/>
    </source>
</evidence>
<name>A0A1T4QWK5_9GAMM</name>
<dbReference type="InterPro" id="IPR003439">
    <property type="entry name" value="ABC_transporter-like_ATP-bd"/>
</dbReference>
<dbReference type="RefSeq" id="WP_078745634.1">
    <property type="nucleotide sequence ID" value="NZ_FUXG01000013.1"/>
</dbReference>
<evidence type="ECO:0000259" key="8">
    <source>
        <dbReference type="PROSITE" id="PS50893"/>
    </source>
</evidence>
<dbReference type="PROSITE" id="PS50893">
    <property type="entry name" value="ABC_TRANSPORTER_2"/>
    <property type="match status" value="2"/>
</dbReference>
<feature type="transmembrane region" description="Helical" evidence="7">
    <location>
        <begin position="260"/>
        <end position="289"/>
    </location>
</feature>
<keyword evidence="3" id="KW-0547">Nucleotide-binding</keyword>
<dbReference type="GO" id="GO:0005886">
    <property type="term" value="C:plasma membrane"/>
    <property type="evidence" value="ECO:0007669"/>
    <property type="project" value="UniProtKB-SubCell"/>
</dbReference>
<feature type="transmembrane region" description="Helical" evidence="7">
    <location>
        <begin position="961"/>
        <end position="981"/>
    </location>
</feature>
<dbReference type="Pfam" id="PF00664">
    <property type="entry name" value="ABC_membrane"/>
    <property type="match status" value="2"/>
</dbReference>
<dbReference type="STRING" id="64969.SAMN02745127_02049"/>
<evidence type="ECO:0008006" key="12">
    <source>
        <dbReference type="Google" id="ProtNLM"/>
    </source>
</evidence>
<feature type="transmembrane region" description="Helical" evidence="7">
    <location>
        <begin position="26"/>
        <end position="52"/>
    </location>
</feature>
<feature type="transmembrane region" description="Helical" evidence="7">
    <location>
        <begin position="137"/>
        <end position="160"/>
    </location>
</feature>
<dbReference type="GO" id="GO:0005524">
    <property type="term" value="F:ATP binding"/>
    <property type="evidence" value="ECO:0007669"/>
    <property type="project" value="UniProtKB-KW"/>
</dbReference>
<evidence type="ECO:0000256" key="3">
    <source>
        <dbReference type="ARBA" id="ARBA00022741"/>
    </source>
</evidence>
<evidence type="ECO:0000256" key="7">
    <source>
        <dbReference type="SAM" id="Phobius"/>
    </source>
</evidence>
<evidence type="ECO:0000256" key="5">
    <source>
        <dbReference type="ARBA" id="ARBA00022989"/>
    </source>
</evidence>
<feature type="domain" description="ABC transmembrane type-1" evidence="9">
    <location>
        <begin position="29"/>
        <end position="309"/>
    </location>
</feature>
<comment type="caution">
    <text evidence="10">The sequence shown here is derived from an EMBL/GenBank/DDBJ whole genome shotgun (WGS) entry which is preliminary data.</text>
</comment>
<gene>
    <name evidence="10" type="ORF">BTE48_01255</name>
</gene>
<dbReference type="SMART" id="SM00382">
    <property type="entry name" value="AAA"/>
    <property type="match status" value="2"/>
</dbReference>
<protein>
    <recommendedName>
        <fullName evidence="12">ABC transporter</fullName>
    </recommendedName>
</protein>
<keyword evidence="6 7" id="KW-0472">Membrane</keyword>
<dbReference type="GO" id="GO:0016887">
    <property type="term" value="F:ATP hydrolysis activity"/>
    <property type="evidence" value="ECO:0007669"/>
    <property type="project" value="InterPro"/>
</dbReference>
<dbReference type="InterPro" id="IPR003593">
    <property type="entry name" value="AAA+_ATPase"/>
</dbReference>
<organism evidence="10 11">
    <name type="scientific">Oceanospirillum multiglobuliferum</name>
    <dbReference type="NCBI Taxonomy" id="64969"/>
    <lineage>
        <taxon>Bacteria</taxon>
        <taxon>Pseudomonadati</taxon>
        <taxon>Pseudomonadota</taxon>
        <taxon>Gammaproteobacteria</taxon>
        <taxon>Oceanospirillales</taxon>
        <taxon>Oceanospirillaceae</taxon>
        <taxon>Oceanospirillum</taxon>
    </lineage>
</organism>
<dbReference type="SUPFAM" id="SSF90123">
    <property type="entry name" value="ABC transporter transmembrane region"/>
    <property type="match status" value="2"/>
</dbReference>
<dbReference type="GO" id="GO:0015421">
    <property type="term" value="F:ABC-type oligopeptide transporter activity"/>
    <property type="evidence" value="ECO:0007669"/>
    <property type="project" value="TreeGrafter"/>
</dbReference>
<dbReference type="InterPro" id="IPR011527">
    <property type="entry name" value="ABC1_TM_dom"/>
</dbReference>
<feature type="transmembrane region" description="Helical" evidence="7">
    <location>
        <begin position="875"/>
        <end position="895"/>
    </location>
</feature>
<keyword evidence="5 7" id="KW-1133">Transmembrane helix</keyword>
<feature type="transmembrane region" description="Helical" evidence="7">
    <location>
        <begin position="771"/>
        <end position="791"/>
    </location>
</feature>
<evidence type="ECO:0000256" key="4">
    <source>
        <dbReference type="ARBA" id="ARBA00022840"/>
    </source>
</evidence>
<evidence type="ECO:0000313" key="10">
    <source>
        <dbReference type="EMBL" id="OPX57085.1"/>
    </source>
</evidence>
<evidence type="ECO:0000256" key="1">
    <source>
        <dbReference type="ARBA" id="ARBA00004651"/>
    </source>
</evidence>
<evidence type="ECO:0000256" key="2">
    <source>
        <dbReference type="ARBA" id="ARBA00022692"/>
    </source>
</evidence>